<gene>
    <name evidence="1" type="primary">adc</name>
    <name evidence="1" type="ORF">SSLFYP27_01896</name>
</gene>
<dbReference type="EMBL" id="CACRUO010000046">
    <property type="protein sequence ID" value="VYU32936.1"/>
    <property type="molecule type" value="Genomic_DNA"/>
</dbReference>
<dbReference type="InterPro" id="IPR023375">
    <property type="entry name" value="ADC_dom_sf"/>
</dbReference>
<dbReference type="AlphaFoldDB" id="A0A6N3DUA6"/>
<dbReference type="NCBIfam" id="NF002614">
    <property type="entry name" value="PRK02265.1"/>
    <property type="match status" value="1"/>
</dbReference>
<dbReference type="Pfam" id="PF06314">
    <property type="entry name" value="ADC"/>
    <property type="match status" value="1"/>
</dbReference>
<proteinExistence type="predicted"/>
<dbReference type="RefSeq" id="WP_002480058.1">
    <property type="nucleotide sequence ID" value="NZ_CACRUO010000046.1"/>
</dbReference>
<name>A0A6N3DUA6_STASI</name>
<dbReference type="SUPFAM" id="SSF160104">
    <property type="entry name" value="Acetoacetate decarboxylase-like"/>
    <property type="match status" value="1"/>
</dbReference>
<dbReference type="Gene3D" id="2.40.400.10">
    <property type="entry name" value="Acetoacetate decarboxylase-like"/>
    <property type="match status" value="1"/>
</dbReference>
<dbReference type="EC" id="4.1.1.4" evidence="1"/>
<dbReference type="GeneID" id="77330491"/>
<reference evidence="1" key="1">
    <citation type="submission" date="2019-11" db="EMBL/GenBank/DDBJ databases">
        <authorList>
            <person name="Feng L."/>
        </authorList>
    </citation>
    <scope>NUCLEOTIDE SEQUENCE</scope>
    <source>
        <strain evidence="1">SsimulansLFYP27</strain>
    </source>
</reference>
<accession>A0A6N3DUA6</accession>
<evidence type="ECO:0000313" key="1">
    <source>
        <dbReference type="EMBL" id="VYU32936.1"/>
    </source>
</evidence>
<organism evidence="1">
    <name type="scientific">Staphylococcus simulans</name>
    <dbReference type="NCBI Taxonomy" id="1286"/>
    <lineage>
        <taxon>Bacteria</taxon>
        <taxon>Bacillati</taxon>
        <taxon>Bacillota</taxon>
        <taxon>Bacilli</taxon>
        <taxon>Bacillales</taxon>
        <taxon>Staphylococcaceae</taxon>
        <taxon>Staphylococcus</taxon>
    </lineage>
</organism>
<dbReference type="InterPro" id="IPR010451">
    <property type="entry name" value="Acetoacetate_decarboxylase"/>
</dbReference>
<dbReference type="KEGG" id="ssif:AL483_11335"/>
<protein>
    <submittedName>
        <fullName evidence="1">Acetoacetate decarboxylase</fullName>
        <ecNumber evidence="1">4.1.1.4</ecNumber>
    </submittedName>
</protein>
<dbReference type="GO" id="GO:0047602">
    <property type="term" value="F:acetoacetate decarboxylase activity"/>
    <property type="evidence" value="ECO:0007669"/>
    <property type="project" value="UniProtKB-EC"/>
</dbReference>
<keyword evidence="1" id="KW-0456">Lyase</keyword>
<sequence length="246" mass="28242">MNKKELMNLASTPVNAPTYSRVDVHFRNREFLNIVYRTDIEKLKEVVPEPLKVTSDLIKFEVIDMPDSTGLGSYTECGQVIPVEYNGEEGEFYLSMYLNNQPAIALGRELSTFPKKYGEPRLYVDNDTLVGTLDYHSLRVAQATMTYKYHPIETEEAKQLITKPSFMLKQLPNYDGTPRILEMTRSQITDIQIKEAFRGDARLQLFEHVNAPLADFPVKEIVDAQHILADLRLGRPEVIHDYLKES</sequence>